<dbReference type="Gene3D" id="1.10.730.20">
    <property type="match status" value="1"/>
</dbReference>
<keyword evidence="13" id="KW-1185">Reference proteome</keyword>
<dbReference type="EMBL" id="WVUK01000060">
    <property type="protein sequence ID" value="KAF7491367.1"/>
    <property type="molecule type" value="Genomic_DNA"/>
</dbReference>
<keyword evidence="3 11" id="KW-0436">Ligase</keyword>
<evidence type="ECO:0000313" key="12">
    <source>
        <dbReference type="EnsemblMetazoa" id="KAF7491367.1"/>
    </source>
</evidence>
<dbReference type="PRINTS" id="PR00984">
    <property type="entry name" value="TRNASYNTHILE"/>
</dbReference>
<proteinExistence type="inferred from homology"/>
<reference evidence="13" key="1">
    <citation type="journal article" date="2020" name="PLoS Negl. Trop. Dis.">
        <title>High-quality nuclear genome for Sarcoptes scabiei-A critical resource for a neglected parasite.</title>
        <authorList>
            <person name="Korhonen P.K."/>
            <person name="Gasser R.B."/>
            <person name="Ma G."/>
            <person name="Wang T."/>
            <person name="Stroehlein A.J."/>
            <person name="Young N.D."/>
            <person name="Ang C.S."/>
            <person name="Fernando D.D."/>
            <person name="Lu H.C."/>
            <person name="Taylor S."/>
            <person name="Reynolds S.L."/>
            <person name="Mofiz E."/>
            <person name="Najaraj S.H."/>
            <person name="Gowda H."/>
            <person name="Madugundu A."/>
            <person name="Renuse S."/>
            <person name="Holt D."/>
            <person name="Pandey A."/>
            <person name="Papenfuss A.T."/>
            <person name="Fischer K."/>
        </authorList>
    </citation>
    <scope>NUCLEOTIDE SEQUENCE [LARGE SCALE GENOMIC DNA]</scope>
</reference>
<gene>
    <name evidence="11" type="ORF">SSS_4299</name>
</gene>
<dbReference type="PANTHER" id="PTHR42765:SF1">
    <property type="entry name" value="ISOLEUCINE--TRNA LIGASE, MITOCHONDRIAL"/>
    <property type="match status" value="1"/>
</dbReference>
<dbReference type="Gene3D" id="1.10.10.830">
    <property type="entry name" value="Ile-tRNA synthetase CP2 domain-like"/>
    <property type="match status" value="1"/>
</dbReference>
<evidence type="ECO:0000256" key="7">
    <source>
        <dbReference type="ARBA" id="ARBA00023146"/>
    </source>
</evidence>
<evidence type="ECO:0000256" key="5">
    <source>
        <dbReference type="ARBA" id="ARBA00022840"/>
    </source>
</evidence>
<dbReference type="SUPFAM" id="SSF47323">
    <property type="entry name" value="Anticodon-binding domain of a subclass of class I aminoacyl-tRNA synthetases"/>
    <property type="match status" value="1"/>
</dbReference>
<dbReference type="GO" id="GO:0004822">
    <property type="term" value="F:isoleucine-tRNA ligase activity"/>
    <property type="evidence" value="ECO:0007669"/>
    <property type="project" value="UniProtKB-EC"/>
</dbReference>
<dbReference type="GO" id="GO:0006428">
    <property type="term" value="P:isoleucyl-tRNA aminoacylation"/>
    <property type="evidence" value="ECO:0007669"/>
    <property type="project" value="InterPro"/>
</dbReference>
<name>A0A834VBG4_SARSC</name>
<dbReference type="GO" id="GO:0032543">
    <property type="term" value="P:mitochondrial translation"/>
    <property type="evidence" value="ECO:0007669"/>
    <property type="project" value="TreeGrafter"/>
</dbReference>
<protein>
    <recommendedName>
        <fullName evidence="2">isoleucine--tRNA ligase</fullName>
        <ecNumber evidence="2">6.1.1.5</ecNumber>
    </recommendedName>
    <alternativeName>
        <fullName evidence="8">Isoleucyl-tRNA synthetase</fullName>
    </alternativeName>
</protein>
<dbReference type="AlphaFoldDB" id="A0A834VBG4"/>
<dbReference type="GO" id="GO:0005739">
    <property type="term" value="C:mitochondrion"/>
    <property type="evidence" value="ECO:0007669"/>
    <property type="project" value="TreeGrafter"/>
</dbReference>
<feature type="domain" description="Aminoacyl-tRNA synthetase class Ia" evidence="9">
    <location>
        <begin position="60"/>
        <end position="650"/>
    </location>
</feature>
<evidence type="ECO:0000256" key="4">
    <source>
        <dbReference type="ARBA" id="ARBA00022741"/>
    </source>
</evidence>
<evidence type="ECO:0000256" key="3">
    <source>
        <dbReference type="ARBA" id="ARBA00022598"/>
    </source>
</evidence>
<keyword evidence="6" id="KW-0648">Protein biosynthesis</keyword>
<evidence type="ECO:0000256" key="8">
    <source>
        <dbReference type="ARBA" id="ARBA00032665"/>
    </source>
</evidence>
<dbReference type="Gene3D" id="3.40.50.620">
    <property type="entry name" value="HUPs"/>
    <property type="match status" value="2"/>
</dbReference>
<dbReference type="SUPFAM" id="SSF52374">
    <property type="entry name" value="Nucleotidylyl transferase"/>
    <property type="match status" value="1"/>
</dbReference>
<dbReference type="Pfam" id="PF00133">
    <property type="entry name" value="tRNA-synt_1"/>
    <property type="match status" value="1"/>
</dbReference>
<keyword evidence="7" id="KW-0030">Aminoacyl-tRNA synthetase</keyword>
<dbReference type="InterPro" id="IPR002300">
    <property type="entry name" value="aa-tRNA-synth_Ia"/>
</dbReference>
<reference evidence="11" key="2">
    <citation type="submission" date="2020-01" db="EMBL/GenBank/DDBJ databases">
        <authorList>
            <person name="Korhonen P.K.K."/>
            <person name="Guangxu M.G."/>
            <person name="Wang T.W."/>
            <person name="Stroehlein A.J.S."/>
            <person name="Young N.D."/>
            <person name="Ang C.-S.A."/>
            <person name="Fernando D.W.F."/>
            <person name="Lu H.L."/>
            <person name="Taylor S.T."/>
            <person name="Ehtesham M.E.M."/>
            <person name="Najaraj S.H.N."/>
            <person name="Harsha G.H.G."/>
            <person name="Madugundu A.M."/>
            <person name="Renuse S.R."/>
            <person name="Holt D.H."/>
            <person name="Pandey A.P."/>
            <person name="Papenfuss A.P."/>
            <person name="Gasser R.B.G."/>
            <person name="Fischer K.F."/>
        </authorList>
    </citation>
    <scope>NUCLEOTIDE SEQUENCE</scope>
    <source>
        <strain evidence="11">SSS_KF_BRIS2020</strain>
    </source>
</reference>
<dbReference type="PANTHER" id="PTHR42765">
    <property type="entry name" value="SOLEUCYL-TRNA SYNTHETASE"/>
    <property type="match status" value="1"/>
</dbReference>
<dbReference type="GO" id="GO:0002161">
    <property type="term" value="F:aminoacyl-tRNA deacylase activity"/>
    <property type="evidence" value="ECO:0007669"/>
    <property type="project" value="InterPro"/>
</dbReference>
<keyword evidence="4" id="KW-0547">Nucleotide-binding</keyword>
<dbReference type="InterPro" id="IPR013155">
    <property type="entry name" value="M/V/L/I-tRNA-synth_anticd-bd"/>
</dbReference>
<evidence type="ECO:0000256" key="6">
    <source>
        <dbReference type="ARBA" id="ARBA00022917"/>
    </source>
</evidence>
<dbReference type="InterPro" id="IPR002301">
    <property type="entry name" value="Ile-tRNA-ligase"/>
</dbReference>
<evidence type="ECO:0000256" key="1">
    <source>
        <dbReference type="ARBA" id="ARBA00005594"/>
    </source>
</evidence>
<evidence type="ECO:0000313" key="13">
    <source>
        <dbReference type="Proteomes" id="UP000070412"/>
    </source>
</evidence>
<keyword evidence="5" id="KW-0067">ATP-binding</keyword>
<dbReference type="InterPro" id="IPR050081">
    <property type="entry name" value="Ile-tRNA_ligase"/>
</dbReference>
<comment type="similarity">
    <text evidence="1">Belongs to the class-I aminoacyl-tRNA synthetase family.</text>
</comment>
<reference evidence="12" key="3">
    <citation type="submission" date="2022-06" db="UniProtKB">
        <authorList>
            <consortium name="EnsemblMetazoa"/>
        </authorList>
    </citation>
    <scope>IDENTIFICATION</scope>
</reference>
<evidence type="ECO:0000256" key="2">
    <source>
        <dbReference type="ARBA" id="ARBA00013165"/>
    </source>
</evidence>
<evidence type="ECO:0000259" key="10">
    <source>
        <dbReference type="Pfam" id="PF08264"/>
    </source>
</evidence>
<dbReference type="Pfam" id="PF08264">
    <property type="entry name" value="Anticodon_1"/>
    <property type="match status" value="1"/>
</dbReference>
<evidence type="ECO:0000259" key="9">
    <source>
        <dbReference type="Pfam" id="PF00133"/>
    </source>
</evidence>
<dbReference type="OrthoDB" id="10264412at2759"/>
<dbReference type="InterPro" id="IPR009080">
    <property type="entry name" value="tRNAsynth_Ia_anticodon-bd"/>
</dbReference>
<feature type="domain" description="Methionyl/Valyl/Leucyl/Isoleucyl-tRNA synthetase anticodon-binding" evidence="10">
    <location>
        <begin position="701"/>
        <end position="799"/>
    </location>
</feature>
<dbReference type="InterPro" id="IPR009008">
    <property type="entry name" value="Val/Leu/Ile-tRNA-synth_edit"/>
</dbReference>
<dbReference type="NCBIfam" id="TIGR00392">
    <property type="entry name" value="ileS"/>
    <property type="match status" value="1"/>
</dbReference>
<dbReference type="Proteomes" id="UP000070412">
    <property type="component" value="Unassembled WGS sequence"/>
</dbReference>
<accession>A0A834VBG4</accession>
<dbReference type="GO" id="GO:0005524">
    <property type="term" value="F:ATP binding"/>
    <property type="evidence" value="ECO:0007669"/>
    <property type="project" value="UniProtKB-KW"/>
</dbReference>
<evidence type="ECO:0000313" key="11">
    <source>
        <dbReference type="EMBL" id="KAF7491367.1"/>
    </source>
</evidence>
<sequence length="963" mass="112810">MLKWKQNFLLVNLNRQHRRVLIGLSKLSQYTQTLNLPKSNFPIKHSRRLELGLENAGIKFESLLKQSSMEKPIFVLHDGPPYANGNAHFGHAINRILKDIIVKRKLLENYNVDFRLGWDCHGLPIELKAIGNESSNLSAIEIRSKARQLATDSIAKQMNAFKKWFITADWTNSYRTYDLHYTLQELEAFYSMYKMGLIFRDRMPIYYSPSSGTALAEAELVYNPNHISLSIYFSYPLVMNDESQEINALIWTTTPWTLFANKSIAFSENLNYCLIKISSDERLFLIARENLSILKESFKNKELVVEKEFTENLSNLKYRDPITNQLRPFIASSIVTSSKGTGLVHLAPDHGQDDFKLMQKYCDTMKSAHEMIVDDAGRFKCPDASRYVIEKCLPSKSIILSENYQHNYPYDWRTNQPVIIIPSDQWFINIDSIREECLKALESVRFYPELHRKEMVNQITNRPNWCISRQRKYGVPIPVFFERKSNQTILNDQIFETLMNKFRSEGIDVWWKLDPIELLSANNQIDARDLIKGPDILDIWFDSGCSWLSVLNEPEKTSEIYLEGIDQLRGWFQSSLITSVALRRKAPYKSIFIHGFALDNEGHKMSKSLGNVIDPIEIIEERNDRHKEGHCGADGLRFWIARNACTHNDVCVDVKMFNENILPVLNRFRNTFRFMIGYLNRTKNAYELIPSDCFWKMRSLDRYLLYCLMNFHQQSQQKYSQYKFDDLTENTIHHVLFEISNFYLTRIKDRLYCNDVNSEDVRSIFTVLHYCYHTILYHMAPIIPHIVLECHQIVPFDIEEIIRYEPNLLFKTESEDFFRQCFKLIHSIVDELNQWTSTTGNSLSKFDCHFLVRNPESEAFKILKFLQEKSTSNLYSDLCECFQVARASFGSESLELDSNWLEISINQNSDTKQISNEFDAIRIYLRPTANHHCSRCRRFSIDKNSTQTLCDRCYDVMKKFSSN</sequence>
<dbReference type="EC" id="6.1.1.5" evidence="2"/>
<organism evidence="11">
    <name type="scientific">Sarcoptes scabiei</name>
    <name type="common">Itch mite</name>
    <name type="synonym">Acarus scabiei</name>
    <dbReference type="NCBI Taxonomy" id="52283"/>
    <lineage>
        <taxon>Eukaryota</taxon>
        <taxon>Metazoa</taxon>
        <taxon>Ecdysozoa</taxon>
        <taxon>Arthropoda</taxon>
        <taxon>Chelicerata</taxon>
        <taxon>Arachnida</taxon>
        <taxon>Acari</taxon>
        <taxon>Acariformes</taxon>
        <taxon>Sarcoptiformes</taxon>
        <taxon>Astigmata</taxon>
        <taxon>Psoroptidia</taxon>
        <taxon>Sarcoptoidea</taxon>
        <taxon>Sarcoptidae</taxon>
        <taxon>Sarcoptinae</taxon>
        <taxon>Sarcoptes</taxon>
    </lineage>
</organism>
<dbReference type="SUPFAM" id="SSF50677">
    <property type="entry name" value="ValRS/IleRS/LeuRS editing domain"/>
    <property type="match status" value="1"/>
</dbReference>
<dbReference type="InterPro" id="IPR014729">
    <property type="entry name" value="Rossmann-like_a/b/a_fold"/>
</dbReference>
<dbReference type="EnsemblMetazoa" id="SSS_4299s_mrna">
    <property type="protein sequence ID" value="KAF7491367.1"/>
    <property type="gene ID" value="SSS_4299"/>
</dbReference>